<dbReference type="Pfam" id="PF00534">
    <property type="entry name" value="Glycos_transf_1"/>
    <property type="match status" value="1"/>
</dbReference>
<dbReference type="GO" id="GO:0016757">
    <property type="term" value="F:glycosyltransferase activity"/>
    <property type="evidence" value="ECO:0007669"/>
    <property type="project" value="UniProtKB-KW"/>
</dbReference>
<gene>
    <name evidence="3" type="ORF">BSAL_04055</name>
</gene>
<keyword evidence="1 3" id="KW-0328">Glycosyltransferase</keyword>
<evidence type="ECO:0000313" key="4">
    <source>
        <dbReference type="Proteomes" id="UP000051952"/>
    </source>
</evidence>
<organism evidence="3 4">
    <name type="scientific">Bodo saltans</name>
    <name type="common">Flagellated protozoan</name>
    <dbReference type="NCBI Taxonomy" id="75058"/>
    <lineage>
        <taxon>Eukaryota</taxon>
        <taxon>Discoba</taxon>
        <taxon>Euglenozoa</taxon>
        <taxon>Kinetoplastea</taxon>
        <taxon>Metakinetoplastina</taxon>
        <taxon>Eubodonida</taxon>
        <taxon>Bodonidae</taxon>
        <taxon>Bodo</taxon>
    </lineage>
</organism>
<feature type="domain" description="Glycosyl transferase family 1" evidence="2">
    <location>
        <begin position="15"/>
        <end position="79"/>
    </location>
</feature>
<dbReference type="EMBL" id="CYKH01000359">
    <property type="protein sequence ID" value="CUF57527.1"/>
    <property type="molecule type" value="Genomic_DNA"/>
</dbReference>
<evidence type="ECO:0000259" key="2">
    <source>
        <dbReference type="Pfam" id="PF00534"/>
    </source>
</evidence>
<dbReference type="InterPro" id="IPR001296">
    <property type="entry name" value="Glyco_trans_1"/>
</dbReference>
<proteinExistence type="predicted"/>
<dbReference type="PANTHER" id="PTHR46656:SF3">
    <property type="entry name" value="PUTATIVE-RELATED"/>
    <property type="match status" value="1"/>
</dbReference>
<dbReference type="PANTHER" id="PTHR46656">
    <property type="entry name" value="PUTATIVE-RELATED"/>
    <property type="match status" value="1"/>
</dbReference>
<sequence length="183" mass="20098">MCRNIDNPKITRATLPNFCIISQSLSGKEVTTLYNSVDAFVYTTRGEGWGLPAMQAMSMGLPVMATNFGGVTDFMKPSNSFLIQLDGVVEIPTDSVYGWSLGTKWAEPSVAATVSIFQYLATHRSHGQRVGAVARKYIVDNYSEEALGAIINDHLQRIRSKVLSRRLHAAAPRHARQKKGLLG</sequence>
<name>A0A0S4ISQ1_BODSA</name>
<dbReference type="VEuPathDB" id="TriTrypDB:BSAL_04055"/>
<evidence type="ECO:0000256" key="1">
    <source>
        <dbReference type="ARBA" id="ARBA00022676"/>
    </source>
</evidence>
<dbReference type="SUPFAM" id="SSF53756">
    <property type="entry name" value="UDP-Glycosyltransferase/glycogen phosphorylase"/>
    <property type="match status" value="1"/>
</dbReference>
<keyword evidence="4" id="KW-1185">Reference proteome</keyword>
<dbReference type="Gene3D" id="3.40.50.2000">
    <property type="entry name" value="Glycogen Phosphorylase B"/>
    <property type="match status" value="1"/>
</dbReference>
<keyword evidence="3" id="KW-0808">Transferase</keyword>
<dbReference type="Proteomes" id="UP000051952">
    <property type="component" value="Unassembled WGS sequence"/>
</dbReference>
<evidence type="ECO:0000313" key="3">
    <source>
        <dbReference type="EMBL" id="CUF57527.1"/>
    </source>
</evidence>
<accession>A0A0S4ISQ1</accession>
<reference evidence="4" key="1">
    <citation type="submission" date="2015-09" db="EMBL/GenBank/DDBJ databases">
        <authorList>
            <consortium name="Pathogen Informatics"/>
        </authorList>
    </citation>
    <scope>NUCLEOTIDE SEQUENCE [LARGE SCALE GENOMIC DNA]</scope>
    <source>
        <strain evidence="4">Lake Konstanz</strain>
    </source>
</reference>
<dbReference type="OrthoDB" id="263469at2759"/>
<dbReference type="OMA" id="NFCIISQ"/>
<dbReference type="AlphaFoldDB" id="A0A0S4ISQ1"/>
<protein>
    <submittedName>
        <fullName evidence="3">Mannosyltransferase, putative</fullName>
    </submittedName>
</protein>